<feature type="repeat" description="ANK" evidence="4">
    <location>
        <begin position="1191"/>
        <end position="1224"/>
    </location>
</feature>
<gene>
    <name evidence="9" type="ORF">TSAR_001183</name>
</gene>
<feature type="compositionally biased region" description="Low complexity" evidence="5">
    <location>
        <begin position="1326"/>
        <end position="1340"/>
    </location>
</feature>
<reference evidence="9 10" key="1">
    <citation type="journal article" date="2017" name="Curr. Biol.">
        <title>The Evolution of Venom by Co-option of Single-Copy Genes.</title>
        <authorList>
            <person name="Martinson E.O."/>
            <person name="Mrinalini"/>
            <person name="Kelkar Y.D."/>
            <person name="Chang C.H."/>
            <person name="Werren J.H."/>
        </authorList>
    </citation>
    <scope>NUCLEOTIDE SEQUENCE [LARGE SCALE GENOMIC DNA]</scope>
    <source>
        <strain evidence="9 10">Alberta</strain>
        <tissue evidence="9">Whole body</tissue>
    </source>
</reference>
<evidence type="ECO:0000256" key="5">
    <source>
        <dbReference type="SAM" id="MobiDB-lite"/>
    </source>
</evidence>
<feature type="repeat" description="ANK" evidence="4">
    <location>
        <begin position="1225"/>
        <end position="1257"/>
    </location>
</feature>
<dbReference type="SUPFAM" id="SSF48403">
    <property type="entry name" value="Ankyrin repeat"/>
    <property type="match status" value="2"/>
</dbReference>
<proteinExistence type="predicted"/>
<evidence type="ECO:0000256" key="1">
    <source>
        <dbReference type="ARBA" id="ARBA00022553"/>
    </source>
</evidence>
<feature type="region of interest" description="Disordered" evidence="5">
    <location>
        <begin position="1314"/>
        <end position="1409"/>
    </location>
</feature>
<evidence type="ECO:0000259" key="7">
    <source>
        <dbReference type="Pfam" id="PF25520"/>
    </source>
</evidence>
<sequence>MKQRALYVIDNKRKDETLNSTKRIESPTHRTMAAPVIEKKRFFCREWAFAKLAHCLEQRPASKTCGALIVGGPGSGKTALCAELAWPSSGPTARHQRSLNKRLLARHFCQARSEASLSPAQFVRSLVAQLLQASAEGIRVTAAATSAAATSSPPNSPGGNATTAVTSTTTNNSPTNDGNTTTGNNGVTSISSREAVAEAYAEKLRTDPDIQAALQPELLDRNPDEALRKAVLFPLLEVEPPKDCLLLVVDSVDEGPIPSPGSSSGQQASSASVLALNSGGRDSKRESENEEEDEVSRTIAELLASHHHLFPQWLLLVCTARRQSKTISRMFTGFRKISLDDLRKSQVVRDVQQYILARLDQEDALRQHISRDTAEMLNHLHIKSNGCFLYLEKVLDGVAENFIVLREVREIPGTLNGLYLWLCQRLFSRKQFAKVQPLLNVILAAKLPITQSILYDCVKTANPTLTQEDFNRQLHLLRRVISVSRAGALMLFHHSFAEWLLDVKHCTQKYLCSAAEGHAMLAMHYTLRAANLDPDEICVLAQHVQGAFVMQQQHHQHHPYYQQQHHQHHHQQALTAAVTAAAANIATAASTTTGISESTANPSAVTSTAAPAPSAPPAPVPPSAPMLDSYTLQLLWLIGSGAPFRHCYLDSSECILWPKQDTKLLKLLVDAGARLSEKLADEEDLAGNNVIVSSSQISRNSSPMDESPIEPLAELLGEGGDINQTDSCGRTVLHNLAADGNATLLALASEAYPTAKLEATDRHGQTALNLAARHGYSDVVKVLLKAGANVDHADCDGWTALRAAAWGGHTKVVEQLLECGAMVDCADWDQRTALRAAAWGGHEEIVKALLQHGADVNRTDDEGRTALIAAAYMGHSEIVEHLLDFGAEIDHADSDGRTALSVAALCVPSNHGYTKVVSLLLERGADVNHQDKDGMTPLLVAAFEGHRDVCELLLEYEADVDHCDATGRTPLWAAASMGHGSVVALLLFWGCYVDSIDNEGRTVLSVAAAQGGTDVVSQLLDRDSQRNVKQTTSTRLKIKQPQSIMFTGLDEQHRDNSGWTPLHYAAFEGHQDVCEALLEAGAKIDEADNDGKGALMLAAQEGHTTLVERLIEQHLAPIDQHAHDGKTALRLAALEGHYDTVKVLLSHNADINAKDADGRSILYILALENRLAMARFLLEQARPDIESRDSEGRTALHVSAWQGHVEMVALLLTEGGASVNARDNENRTPLHSAAWQGHAAIVRLLLEHGATPDHTCNQGATALGIAAQEGHESCVRALLNHGADPNHSDHCGRNAIKVAAKSGHDTVVRLLEEHAANRRCSRPGGSSSATSVTSNSTTETKPSSAVLNPMSTQYSPAESPDSTKRRSCVSLGNNSSNSKSSSNLTGSTKSDRCKINQNPPPVITTNHQGSSRAVLSFTQQLQQCSRGVKSRPLSKLLSPLKSEPQSPIYASPPHSPSSDSLIPYSPTNTSPPSAQTAASIIQSQLGVSLLTANQSTQYKPGSGYDRTGALYDAICIKKNQHAPIMENPTEAKPFELTNEMLGLSVNSERKNGHEERKLPDTHFTRDTHMRIILGNSGAGVGRNVKHTSENYTGNNSGNSRPKRNGLVSSNPAMRLVAGVRNGIENATNRNKPVTTRVNGFQWKAEARKETPL</sequence>
<dbReference type="Pfam" id="PF25521">
    <property type="entry name" value="WHD_TANC1"/>
    <property type="match status" value="1"/>
</dbReference>
<dbReference type="STRING" id="543379.A0A232FMQ6"/>
<feature type="region of interest" description="Disordered" evidence="5">
    <location>
        <begin position="591"/>
        <end position="620"/>
    </location>
</feature>
<feature type="domain" description="TANC1/2-like winged helix" evidence="8">
    <location>
        <begin position="425"/>
        <end position="565"/>
    </location>
</feature>
<feature type="compositionally biased region" description="Low complexity" evidence="5">
    <location>
        <begin position="1370"/>
        <end position="1388"/>
    </location>
</feature>
<dbReference type="Pfam" id="PF00023">
    <property type="entry name" value="Ank"/>
    <property type="match status" value="1"/>
</dbReference>
<protein>
    <submittedName>
        <fullName evidence="9">Uncharacterized protein</fullName>
    </submittedName>
</protein>
<dbReference type="EMBL" id="NNAY01000012">
    <property type="protein sequence ID" value="OXU32021.1"/>
    <property type="molecule type" value="Genomic_DNA"/>
</dbReference>
<feature type="compositionally biased region" description="Low complexity" evidence="5">
    <location>
        <begin position="591"/>
        <end position="612"/>
    </location>
</feature>
<feature type="domain" description="TANC1/2-like AAA+ ATPase lid" evidence="7">
    <location>
        <begin position="340"/>
        <end position="424"/>
    </location>
</feature>
<dbReference type="OrthoDB" id="427518at2759"/>
<feature type="repeat" description="ANK" evidence="4">
    <location>
        <begin position="796"/>
        <end position="828"/>
    </location>
</feature>
<comment type="caution">
    <text evidence="9">The sequence shown here is derived from an EMBL/GenBank/DDBJ whole genome shotgun (WGS) entry which is preliminary data.</text>
</comment>
<dbReference type="Gene3D" id="1.25.40.20">
    <property type="entry name" value="Ankyrin repeat-containing domain"/>
    <property type="match status" value="5"/>
</dbReference>
<feature type="repeat" description="ANK" evidence="4">
    <location>
        <begin position="1124"/>
        <end position="1156"/>
    </location>
</feature>
<dbReference type="PRINTS" id="PR01415">
    <property type="entry name" value="ANKYRIN"/>
</dbReference>
<feature type="region of interest" description="Disordered" evidence="5">
    <location>
        <begin position="1438"/>
        <end position="1474"/>
    </location>
</feature>
<feature type="repeat" description="ANK" evidence="4">
    <location>
        <begin position="933"/>
        <end position="965"/>
    </location>
</feature>
<dbReference type="InterPro" id="IPR036770">
    <property type="entry name" value="Ankyrin_rpt-contain_sf"/>
</dbReference>
<dbReference type="InterPro" id="IPR058018">
    <property type="entry name" value="AAA_lid_TANC1/2"/>
</dbReference>
<feature type="compositionally biased region" description="Low complexity" evidence="5">
    <location>
        <begin position="1438"/>
        <end position="1447"/>
    </location>
</feature>
<dbReference type="InterPro" id="IPR058056">
    <property type="entry name" value="WH_TANC1/2"/>
</dbReference>
<feature type="region of interest" description="Disordered" evidence="5">
    <location>
        <begin position="256"/>
        <end position="296"/>
    </location>
</feature>
<feature type="compositionally biased region" description="Polar residues" evidence="5">
    <location>
        <begin position="1589"/>
        <end position="1599"/>
    </location>
</feature>
<feature type="compositionally biased region" description="Low complexity" evidence="5">
    <location>
        <begin position="260"/>
        <end position="272"/>
    </location>
</feature>
<dbReference type="Pfam" id="PF12796">
    <property type="entry name" value="Ank_2"/>
    <property type="match status" value="4"/>
</dbReference>
<keyword evidence="1" id="KW-0597">Phosphoprotein</keyword>
<name>A0A232FMQ6_9HYME</name>
<dbReference type="PANTHER" id="PTHR24126:SF14">
    <property type="entry name" value="ANK_REP_REGION DOMAIN-CONTAINING PROTEIN"/>
    <property type="match status" value="1"/>
</dbReference>
<dbReference type="PROSITE" id="PS50088">
    <property type="entry name" value="ANK_REPEAT"/>
    <property type="match status" value="13"/>
</dbReference>
<feature type="region of interest" description="Disordered" evidence="5">
    <location>
        <begin position="146"/>
        <end position="190"/>
    </location>
</feature>
<feature type="domain" description="Orc1-like AAA ATPase" evidence="6">
    <location>
        <begin position="41"/>
        <end position="157"/>
    </location>
</feature>
<feature type="region of interest" description="Disordered" evidence="5">
    <location>
        <begin position="1577"/>
        <end position="1609"/>
    </location>
</feature>
<feature type="repeat" description="ANK" evidence="4">
    <location>
        <begin position="966"/>
        <end position="998"/>
    </location>
</feature>
<feature type="compositionally biased region" description="Polar residues" evidence="5">
    <location>
        <begin position="1341"/>
        <end position="1356"/>
    </location>
</feature>
<feature type="repeat" description="ANK" evidence="4">
    <location>
        <begin position="1057"/>
        <end position="1089"/>
    </location>
</feature>
<feature type="repeat" description="ANK" evidence="4">
    <location>
        <begin position="862"/>
        <end position="894"/>
    </location>
</feature>
<feature type="repeat" description="ANK" evidence="4">
    <location>
        <begin position="895"/>
        <end position="932"/>
    </location>
</feature>
<evidence type="ECO:0000259" key="6">
    <source>
        <dbReference type="Pfam" id="PF13191"/>
    </source>
</evidence>
<evidence type="ECO:0000313" key="10">
    <source>
        <dbReference type="Proteomes" id="UP000215335"/>
    </source>
</evidence>
<evidence type="ECO:0000256" key="3">
    <source>
        <dbReference type="ARBA" id="ARBA00023043"/>
    </source>
</evidence>
<dbReference type="Pfam" id="PF13637">
    <property type="entry name" value="Ank_4"/>
    <property type="match status" value="1"/>
</dbReference>
<dbReference type="PROSITE" id="PS50297">
    <property type="entry name" value="ANK_REP_REGION"/>
    <property type="match status" value="12"/>
</dbReference>
<dbReference type="Proteomes" id="UP000215335">
    <property type="component" value="Unassembled WGS sequence"/>
</dbReference>
<evidence type="ECO:0000256" key="2">
    <source>
        <dbReference type="ARBA" id="ARBA00022737"/>
    </source>
</evidence>
<organism evidence="9 10">
    <name type="scientific">Trichomalopsis sarcophagae</name>
    <dbReference type="NCBI Taxonomy" id="543379"/>
    <lineage>
        <taxon>Eukaryota</taxon>
        <taxon>Metazoa</taxon>
        <taxon>Ecdysozoa</taxon>
        <taxon>Arthropoda</taxon>
        <taxon>Hexapoda</taxon>
        <taxon>Insecta</taxon>
        <taxon>Pterygota</taxon>
        <taxon>Neoptera</taxon>
        <taxon>Endopterygota</taxon>
        <taxon>Hymenoptera</taxon>
        <taxon>Apocrita</taxon>
        <taxon>Proctotrupomorpha</taxon>
        <taxon>Chalcidoidea</taxon>
        <taxon>Pteromalidae</taxon>
        <taxon>Pteromalinae</taxon>
        <taxon>Trichomalopsis</taxon>
    </lineage>
</organism>
<accession>A0A232FMQ6</accession>
<feature type="repeat" description="ANK" evidence="4">
    <location>
        <begin position="1258"/>
        <end position="1290"/>
    </location>
</feature>
<dbReference type="InterPro" id="IPR002110">
    <property type="entry name" value="Ankyrin_rpt"/>
</dbReference>
<dbReference type="PANTHER" id="PTHR24126">
    <property type="entry name" value="ANKYRIN REPEAT, PH AND SEC7 DOMAIN CONTAINING PROTEIN SECG-RELATED"/>
    <property type="match status" value="1"/>
</dbReference>
<keyword evidence="3 4" id="KW-0040">ANK repeat</keyword>
<feature type="repeat" description="ANK" evidence="4">
    <location>
        <begin position="763"/>
        <end position="795"/>
    </location>
</feature>
<dbReference type="Pfam" id="PF13191">
    <property type="entry name" value="AAA_16"/>
    <property type="match status" value="1"/>
</dbReference>
<evidence type="ECO:0000259" key="8">
    <source>
        <dbReference type="Pfam" id="PF25521"/>
    </source>
</evidence>
<feature type="repeat" description="ANK" evidence="4">
    <location>
        <begin position="999"/>
        <end position="1031"/>
    </location>
</feature>
<evidence type="ECO:0000313" key="9">
    <source>
        <dbReference type="EMBL" id="OXU32021.1"/>
    </source>
</evidence>
<feature type="compositionally biased region" description="Polar residues" evidence="5">
    <location>
        <begin position="1456"/>
        <end position="1474"/>
    </location>
</feature>
<dbReference type="InterPro" id="IPR041664">
    <property type="entry name" value="AAA_16"/>
</dbReference>
<keyword evidence="2" id="KW-0677">Repeat</keyword>
<dbReference type="Pfam" id="PF25520">
    <property type="entry name" value="AAA_lid_TANC1"/>
    <property type="match status" value="1"/>
</dbReference>
<evidence type="ECO:0000256" key="4">
    <source>
        <dbReference type="PROSITE-ProRule" id="PRU00023"/>
    </source>
</evidence>
<feature type="repeat" description="ANK" evidence="4">
    <location>
        <begin position="829"/>
        <end position="861"/>
    </location>
</feature>
<dbReference type="SMART" id="SM00248">
    <property type="entry name" value="ANK"/>
    <property type="match status" value="17"/>
</dbReference>
<keyword evidence="10" id="KW-1185">Reference proteome</keyword>